<evidence type="ECO:0000256" key="1">
    <source>
        <dbReference type="ARBA" id="ARBA00022801"/>
    </source>
</evidence>
<keyword evidence="1 5" id="KW-0378">Hydrolase</keyword>
<accession>A0ABV2CP03</accession>
<dbReference type="InterPro" id="IPR029058">
    <property type="entry name" value="AB_hydrolase_fold"/>
</dbReference>
<dbReference type="SUPFAM" id="SSF53474">
    <property type="entry name" value="alpha/beta-Hydrolases"/>
    <property type="match status" value="1"/>
</dbReference>
<evidence type="ECO:0000259" key="4">
    <source>
        <dbReference type="Pfam" id="PF20434"/>
    </source>
</evidence>
<dbReference type="GO" id="GO:0016787">
    <property type="term" value="F:hydrolase activity"/>
    <property type="evidence" value="ECO:0007669"/>
    <property type="project" value="UniProtKB-KW"/>
</dbReference>
<comment type="caution">
    <text evidence="5">The sequence shown here is derived from an EMBL/GenBank/DDBJ whole genome shotgun (WGS) entry which is preliminary data.</text>
</comment>
<evidence type="ECO:0000256" key="2">
    <source>
        <dbReference type="SAM" id="MobiDB-lite"/>
    </source>
</evidence>
<proteinExistence type="predicted"/>
<name>A0ABV2CP03_9RHOO</name>
<dbReference type="Gene3D" id="3.40.50.1820">
    <property type="entry name" value="alpha/beta hydrolase"/>
    <property type="match status" value="1"/>
</dbReference>
<dbReference type="InterPro" id="IPR050300">
    <property type="entry name" value="GDXG_lipolytic_enzyme"/>
</dbReference>
<evidence type="ECO:0000256" key="3">
    <source>
        <dbReference type="SAM" id="SignalP"/>
    </source>
</evidence>
<gene>
    <name evidence="5" type="ORF">ABVT11_06965</name>
</gene>
<dbReference type="PANTHER" id="PTHR48081">
    <property type="entry name" value="AB HYDROLASE SUPERFAMILY PROTEIN C4A8.06C"/>
    <property type="match status" value="1"/>
</dbReference>
<evidence type="ECO:0000313" key="5">
    <source>
        <dbReference type="EMBL" id="MET1489563.1"/>
    </source>
</evidence>
<dbReference type="PANTHER" id="PTHR48081:SF33">
    <property type="entry name" value="KYNURENINE FORMAMIDASE"/>
    <property type="match status" value="1"/>
</dbReference>
<dbReference type="Proteomes" id="UP001548590">
    <property type="component" value="Unassembled WGS sequence"/>
</dbReference>
<evidence type="ECO:0000313" key="6">
    <source>
        <dbReference type="Proteomes" id="UP001548590"/>
    </source>
</evidence>
<dbReference type="InterPro" id="IPR049492">
    <property type="entry name" value="BD-FAE-like_dom"/>
</dbReference>
<feature type="signal peptide" evidence="3">
    <location>
        <begin position="1"/>
        <end position="19"/>
    </location>
</feature>
<feature type="chain" id="PRO_5046789754" evidence="3">
    <location>
        <begin position="20"/>
        <end position="311"/>
    </location>
</feature>
<dbReference type="RefSeq" id="WP_345925255.1">
    <property type="nucleotide sequence ID" value="NZ_JBDIVF010000002.1"/>
</dbReference>
<keyword evidence="6" id="KW-1185">Reference proteome</keyword>
<protein>
    <submittedName>
        <fullName evidence="5">Alpha/beta hydrolase</fullName>
    </submittedName>
</protein>
<dbReference type="EMBL" id="JBEWLZ010000003">
    <property type="protein sequence ID" value="MET1489563.1"/>
    <property type="molecule type" value="Genomic_DNA"/>
</dbReference>
<feature type="domain" description="BD-FAE-like" evidence="4">
    <location>
        <begin position="73"/>
        <end position="246"/>
    </location>
</feature>
<sequence>MKRILAGLLAALALSGAAAGPLRDALREHRQVRASSESSGLEDGTDTGSAGTLPAGSRVLRNLAYGADPAQRLDVYLPARPQHAPVIFMVHGGAWRTGDKAMSRVVDNKIAWWLPRGYLFVSVNYRLLPDADPLVQADDVRRALVFAQQQAHDWGADPDAFVLMGHSAGAHLVSLVNAAPALALAMGAHRWRGAVSLDTAAMDIVATMTQHHYRFYDTAFGTDPTFWRQASPKQQISADAPPMLAICSTRRPDQPCPATHDFAALASRVGAKVEVSEQALSHAEINGELGKPGAYTTRVDAFISRLAAAAP</sequence>
<keyword evidence="3" id="KW-0732">Signal</keyword>
<dbReference type="Pfam" id="PF20434">
    <property type="entry name" value="BD-FAE"/>
    <property type="match status" value="1"/>
</dbReference>
<organism evidence="5 6">
    <name type="scientific">Uliginosibacterium paludis</name>
    <dbReference type="NCBI Taxonomy" id="1615952"/>
    <lineage>
        <taxon>Bacteria</taxon>
        <taxon>Pseudomonadati</taxon>
        <taxon>Pseudomonadota</taxon>
        <taxon>Betaproteobacteria</taxon>
        <taxon>Rhodocyclales</taxon>
        <taxon>Zoogloeaceae</taxon>
        <taxon>Uliginosibacterium</taxon>
    </lineage>
</organism>
<reference evidence="5 6" key="1">
    <citation type="submission" date="2024-07" db="EMBL/GenBank/DDBJ databases">
        <title>Uliginosibacterium paludis KCTC:42655.</title>
        <authorList>
            <person name="Kim M.K."/>
        </authorList>
    </citation>
    <scope>NUCLEOTIDE SEQUENCE [LARGE SCALE GENOMIC DNA]</scope>
    <source>
        <strain evidence="5 6">KCTC 42655</strain>
    </source>
</reference>
<feature type="region of interest" description="Disordered" evidence="2">
    <location>
        <begin position="30"/>
        <end position="54"/>
    </location>
</feature>